<dbReference type="InterPro" id="IPR052945">
    <property type="entry name" value="Mitotic_Regulator"/>
</dbReference>
<gene>
    <name evidence="1" type="ORF">JETT_3926</name>
</gene>
<dbReference type="Gene3D" id="1.25.40.10">
    <property type="entry name" value="Tetratricopeptide repeat domain"/>
    <property type="match status" value="1"/>
</dbReference>
<reference evidence="1 2" key="1">
    <citation type="submission" date="2019-04" db="EMBL/GenBank/DDBJ databases">
        <title>Genome of a novel bacterium Candidatus Jettenia ecosi reconstructed from metagenome of an anammox bioreactor.</title>
        <authorList>
            <person name="Mardanov A.V."/>
            <person name="Beletsky A.V."/>
            <person name="Ravin N.V."/>
            <person name="Botchkova E.A."/>
            <person name="Litti Y.V."/>
            <person name="Nozhevnikova A.N."/>
        </authorList>
    </citation>
    <scope>NUCLEOTIDE SEQUENCE [LARGE SCALE GENOMIC DNA]</scope>
    <source>
        <strain evidence="1">J2</strain>
    </source>
</reference>
<protein>
    <recommendedName>
        <fullName evidence="3">Sel1 repeat family protein</fullName>
    </recommendedName>
</protein>
<dbReference type="PANTHER" id="PTHR43628:SF1">
    <property type="entry name" value="CHITIN SYNTHASE REGULATORY FACTOR 2-RELATED"/>
    <property type="match status" value="1"/>
</dbReference>
<dbReference type="AlphaFoldDB" id="A0A533Q5K5"/>
<evidence type="ECO:0000313" key="2">
    <source>
        <dbReference type="Proteomes" id="UP000319783"/>
    </source>
</evidence>
<dbReference type="SMART" id="SM00671">
    <property type="entry name" value="SEL1"/>
    <property type="match status" value="2"/>
</dbReference>
<dbReference type="Proteomes" id="UP000319783">
    <property type="component" value="Unassembled WGS sequence"/>
</dbReference>
<dbReference type="EMBL" id="SULG01000196">
    <property type="protein sequence ID" value="TLD39815.1"/>
    <property type="molecule type" value="Genomic_DNA"/>
</dbReference>
<evidence type="ECO:0008006" key="3">
    <source>
        <dbReference type="Google" id="ProtNLM"/>
    </source>
</evidence>
<dbReference type="Pfam" id="PF08238">
    <property type="entry name" value="Sel1"/>
    <property type="match status" value="2"/>
</dbReference>
<evidence type="ECO:0000313" key="1">
    <source>
        <dbReference type="EMBL" id="TLD39815.1"/>
    </source>
</evidence>
<comment type="caution">
    <text evidence="1">The sequence shown here is derived from an EMBL/GenBank/DDBJ whole genome shotgun (WGS) entry which is preliminary data.</text>
</comment>
<organism evidence="1 2">
    <name type="scientific">Candidatus Jettenia ecosi</name>
    <dbReference type="NCBI Taxonomy" id="2494326"/>
    <lineage>
        <taxon>Bacteria</taxon>
        <taxon>Pseudomonadati</taxon>
        <taxon>Planctomycetota</taxon>
        <taxon>Candidatus Brocadiia</taxon>
        <taxon>Candidatus Brocadiales</taxon>
        <taxon>Candidatus Brocadiaceae</taxon>
        <taxon>Candidatus Jettenia</taxon>
    </lineage>
</organism>
<dbReference type="InterPro" id="IPR006597">
    <property type="entry name" value="Sel1-like"/>
</dbReference>
<name>A0A533Q5K5_9BACT</name>
<accession>A0A533Q5K5</accession>
<dbReference type="InterPro" id="IPR011990">
    <property type="entry name" value="TPR-like_helical_dom_sf"/>
</dbReference>
<dbReference type="SUPFAM" id="SSF81901">
    <property type="entry name" value="HCP-like"/>
    <property type="match status" value="1"/>
</dbReference>
<sequence length="240" mass="26776">MLIHIRRHDNKRKEIYVMVSEMFINIVLSIYKYQKAGSLIRGTELFVGWPILILAGCAGMNPNPGEHTADMAWERGDYTRALSLIRPSAQRGEPWAQVRMGVAYELGVGVTKNTQEAIAWYRKAAAQIVDGGWAEGKLVGAKGKAGYFNQNSDALIAIHQISGLYLRGDGVPKDLVEAYLWAKYVSDKSGGKSIFYCCEFLGGRWITADAIAATLRQIQAEMTLQQARESEEKYVGWRPL</sequence>
<dbReference type="PANTHER" id="PTHR43628">
    <property type="entry name" value="ACTIVATOR OF C KINASE PROTEIN 1-RELATED"/>
    <property type="match status" value="1"/>
</dbReference>
<proteinExistence type="predicted"/>